<dbReference type="GO" id="GO:0005524">
    <property type="term" value="F:ATP binding"/>
    <property type="evidence" value="ECO:0007669"/>
    <property type="project" value="UniProtKB-KW"/>
</dbReference>
<dbReference type="GO" id="GO:0051707">
    <property type="term" value="P:response to other organism"/>
    <property type="evidence" value="ECO:0007669"/>
    <property type="project" value="UniProtKB-ARBA"/>
</dbReference>
<dbReference type="Gramene" id="TVU42273">
    <property type="protein sequence ID" value="TVU42273"/>
    <property type="gene ID" value="EJB05_08667"/>
</dbReference>
<dbReference type="PANTHER" id="PTHR27007">
    <property type="match status" value="1"/>
</dbReference>
<comment type="caution">
    <text evidence="5">The sequence shown here is derived from an EMBL/GenBank/DDBJ whole genome shotgun (WGS) entry which is preliminary data.</text>
</comment>
<dbReference type="PROSITE" id="PS50011">
    <property type="entry name" value="PROTEIN_KINASE_DOM"/>
    <property type="match status" value="1"/>
</dbReference>
<dbReference type="OrthoDB" id="687744at2759"/>
<dbReference type="InterPro" id="IPR001245">
    <property type="entry name" value="Ser-Thr/Tyr_kinase_cat_dom"/>
</dbReference>
<proteinExistence type="predicted"/>
<keyword evidence="2" id="KW-0067">ATP-binding</keyword>
<evidence type="ECO:0000256" key="2">
    <source>
        <dbReference type="ARBA" id="ARBA00022840"/>
    </source>
</evidence>
<dbReference type="InterPro" id="IPR000719">
    <property type="entry name" value="Prot_kinase_dom"/>
</dbReference>
<dbReference type="Proteomes" id="UP000324897">
    <property type="component" value="Unassembled WGS sequence"/>
</dbReference>
<evidence type="ECO:0000313" key="6">
    <source>
        <dbReference type="Proteomes" id="UP000324897"/>
    </source>
</evidence>
<keyword evidence="1" id="KW-0547">Nucleotide-binding</keyword>
<feature type="domain" description="Protein kinase" evidence="4">
    <location>
        <begin position="13"/>
        <end position="377"/>
    </location>
</feature>
<organism evidence="5 6">
    <name type="scientific">Eragrostis curvula</name>
    <name type="common">weeping love grass</name>
    <dbReference type="NCBI Taxonomy" id="38414"/>
    <lineage>
        <taxon>Eukaryota</taxon>
        <taxon>Viridiplantae</taxon>
        <taxon>Streptophyta</taxon>
        <taxon>Embryophyta</taxon>
        <taxon>Tracheophyta</taxon>
        <taxon>Spermatophyta</taxon>
        <taxon>Magnoliopsida</taxon>
        <taxon>Liliopsida</taxon>
        <taxon>Poales</taxon>
        <taxon>Poaceae</taxon>
        <taxon>PACMAD clade</taxon>
        <taxon>Chloridoideae</taxon>
        <taxon>Eragrostideae</taxon>
        <taxon>Eragrostidinae</taxon>
        <taxon>Eragrostis</taxon>
    </lineage>
</organism>
<dbReference type="InterPro" id="IPR050528">
    <property type="entry name" value="L-type_Lectin-RKs"/>
</dbReference>
<keyword evidence="3" id="KW-0732">Signal</keyword>
<feature type="non-terminal residue" evidence="5">
    <location>
        <position position="1"/>
    </location>
</feature>
<feature type="chain" id="PRO_5023807396" description="Protein kinase domain-containing protein" evidence="3">
    <location>
        <begin position="22"/>
        <end position="419"/>
    </location>
</feature>
<dbReference type="InterPro" id="IPR011009">
    <property type="entry name" value="Kinase-like_dom_sf"/>
</dbReference>
<evidence type="ECO:0000259" key="4">
    <source>
        <dbReference type="PROSITE" id="PS50011"/>
    </source>
</evidence>
<dbReference type="FunFam" id="1.10.510.10:FF:001800">
    <property type="entry name" value="Lectin-domain containing receptor kinase A4.1"/>
    <property type="match status" value="1"/>
</dbReference>
<dbReference type="Gene3D" id="1.10.510.10">
    <property type="entry name" value="Transferase(Phosphotransferase) domain 1"/>
    <property type="match status" value="2"/>
</dbReference>
<dbReference type="GO" id="GO:0004672">
    <property type="term" value="F:protein kinase activity"/>
    <property type="evidence" value="ECO:0007669"/>
    <property type="project" value="InterPro"/>
</dbReference>
<sequence length="419" mass="45677">MALPLVHLPLIVLALLAVAGSGCIGVNAVDRIYKPDLTMCSGSKFIAFTIYQANRDRLAHSLCAEAATNGGFFNSSFGVGTDEHLGRMQEVPGDCTLLCEPGMSEWPHRGTHVKIISRLRHHNLVQLIGWCHSRKELLLVYQLMPNGSLDAHLYNDEKMLPWSLSVFVSLLCSGSFAAATVFAIISSAAATVFAVIFLQPQLQRNEQAETAGMTLSSGSAPHYCTYIRTAGKPSNVMLDESFCAKLGDFGLARLVDHGLGAHTTELAGTMGYMDPECMTTGRFSTESDMYSFGVVLLEIACGRRPVAIVQDNTVIHLAQRVLELHGNVMILDAADPRLNGDFDAQQMERVLVVGLWCTQLDRSRRPSIRQAISALRFETSLPTVTYTPPVRRLSSIPSFILEDSDATSGSKHLLRSSSC</sequence>
<evidence type="ECO:0000313" key="5">
    <source>
        <dbReference type="EMBL" id="TVU42273.1"/>
    </source>
</evidence>
<accession>A0A5J9W2Y0</accession>
<dbReference type="EMBL" id="RWGY01000005">
    <property type="protein sequence ID" value="TVU42273.1"/>
    <property type="molecule type" value="Genomic_DNA"/>
</dbReference>
<evidence type="ECO:0000256" key="3">
    <source>
        <dbReference type="SAM" id="SignalP"/>
    </source>
</evidence>
<dbReference type="AlphaFoldDB" id="A0A5J9W2Y0"/>
<feature type="signal peptide" evidence="3">
    <location>
        <begin position="1"/>
        <end position="21"/>
    </location>
</feature>
<gene>
    <name evidence="5" type="ORF">EJB05_08667</name>
</gene>
<dbReference type="SUPFAM" id="SSF56112">
    <property type="entry name" value="Protein kinase-like (PK-like)"/>
    <property type="match status" value="2"/>
</dbReference>
<reference evidence="5 6" key="1">
    <citation type="journal article" date="2019" name="Sci. Rep.">
        <title>A high-quality genome of Eragrostis curvula grass provides insights into Poaceae evolution and supports new strategies to enhance forage quality.</title>
        <authorList>
            <person name="Carballo J."/>
            <person name="Santos B.A.C.M."/>
            <person name="Zappacosta D."/>
            <person name="Garbus I."/>
            <person name="Selva J.P."/>
            <person name="Gallo C.A."/>
            <person name="Diaz A."/>
            <person name="Albertini E."/>
            <person name="Caccamo M."/>
            <person name="Echenique V."/>
        </authorList>
    </citation>
    <scope>NUCLEOTIDE SEQUENCE [LARGE SCALE GENOMIC DNA]</scope>
    <source>
        <strain evidence="6">cv. Victoria</strain>
        <tissue evidence="5">Leaf</tissue>
    </source>
</reference>
<protein>
    <recommendedName>
        <fullName evidence="4">Protein kinase domain-containing protein</fullName>
    </recommendedName>
</protein>
<dbReference type="Pfam" id="PF07714">
    <property type="entry name" value="PK_Tyr_Ser-Thr"/>
    <property type="match status" value="1"/>
</dbReference>
<evidence type="ECO:0000256" key="1">
    <source>
        <dbReference type="ARBA" id="ARBA00022741"/>
    </source>
</evidence>
<keyword evidence="6" id="KW-1185">Reference proteome</keyword>
<name>A0A5J9W2Y0_9POAL</name>